<proteinExistence type="predicted"/>
<gene>
    <name evidence="3" type="ORF">FGD71_012935</name>
</gene>
<evidence type="ECO:0008006" key="5">
    <source>
        <dbReference type="Google" id="ProtNLM"/>
    </source>
</evidence>
<organism evidence="3 4">
    <name type="scientific">Streptomyces sporangiiformans</name>
    <dbReference type="NCBI Taxonomy" id="2315329"/>
    <lineage>
        <taxon>Bacteria</taxon>
        <taxon>Bacillati</taxon>
        <taxon>Actinomycetota</taxon>
        <taxon>Actinomycetes</taxon>
        <taxon>Kitasatosporales</taxon>
        <taxon>Streptomycetaceae</taxon>
        <taxon>Streptomyces</taxon>
    </lineage>
</organism>
<name>A0A505DG94_9ACTN</name>
<keyword evidence="4" id="KW-1185">Reference proteome</keyword>
<dbReference type="AlphaFoldDB" id="A0A505DG94"/>
<dbReference type="EMBL" id="VCHX02000109">
    <property type="protein sequence ID" value="TPQ21800.1"/>
    <property type="molecule type" value="Genomic_DNA"/>
</dbReference>
<feature type="region of interest" description="Disordered" evidence="1">
    <location>
        <begin position="154"/>
        <end position="187"/>
    </location>
</feature>
<dbReference type="Proteomes" id="UP000317378">
    <property type="component" value="Unassembled WGS sequence"/>
</dbReference>
<accession>A0A505DG94</accession>
<comment type="caution">
    <text evidence="3">The sequence shown here is derived from an EMBL/GenBank/DDBJ whole genome shotgun (WGS) entry which is preliminary data.</text>
</comment>
<dbReference type="PROSITE" id="PS51318">
    <property type="entry name" value="TAT"/>
    <property type="match status" value="1"/>
</dbReference>
<feature type="signal peptide" evidence="2">
    <location>
        <begin position="1"/>
        <end position="27"/>
    </location>
</feature>
<evidence type="ECO:0000313" key="4">
    <source>
        <dbReference type="Proteomes" id="UP000317378"/>
    </source>
</evidence>
<keyword evidence="2" id="KW-0732">Signal</keyword>
<protein>
    <recommendedName>
        <fullName evidence="5">DUF2207 domain-containing protein</fullName>
    </recommendedName>
</protein>
<evidence type="ECO:0000256" key="2">
    <source>
        <dbReference type="SAM" id="SignalP"/>
    </source>
</evidence>
<evidence type="ECO:0000313" key="3">
    <source>
        <dbReference type="EMBL" id="TPQ21800.1"/>
    </source>
</evidence>
<feature type="compositionally biased region" description="Low complexity" evidence="1">
    <location>
        <begin position="176"/>
        <end position="187"/>
    </location>
</feature>
<evidence type="ECO:0000256" key="1">
    <source>
        <dbReference type="SAM" id="MobiDB-lite"/>
    </source>
</evidence>
<dbReference type="OrthoDB" id="3698271at2"/>
<reference evidence="3 4" key="1">
    <citation type="submission" date="2019-06" db="EMBL/GenBank/DDBJ databases">
        <title>Streptomyces sporangiiformans sp. nov., a novel actinomycete isolated from soil in Mount Song.</title>
        <authorList>
            <person name="Han L."/>
        </authorList>
    </citation>
    <scope>NUCLEOTIDE SEQUENCE [LARGE SCALE GENOMIC DNA]</scope>
    <source>
        <strain evidence="3 4">NEAU-SSA 1</strain>
    </source>
</reference>
<feature type="chain" id="PRO_5021361415" description="DUF2207 domain-containing protein" evidence="2">
    <location>
        <begin position="28"/>
        <end position="240"/>
    </location>
</feature>
<sequence>MRSVRELAAAAGALAAALALLVTGAPAAVAGGPTSVLLVSPNSGETASLYNSEQEYMRLSDLLLADPGRGLDSSKEKPPEPDFIGRRINVTWMIHDVTPWRVDMIHPDVAGSRSVWILTQLKMDLGTSEPSKEIWHQAKNSDELRALLTDLGVMSKHPKGTNPDSGPEQPSGDISAAAPAGTPATGAGDGTDWWWAIPGLAAGATLALMLRPVAVRLSGAGPVGWWRKREAGPRQELRDV</sequence>
<dbReference type="RefSeq" id="WP_119100566.1">
    <property type="nucleotide sequence ID" value="NZ_QXMJ01000109.1"/>
</dbReference>
<dbReference type="InterPro" id="IPR006311">
    <property type="entry name" value="TAT_signal"/>
</dbReference>